<dbReference type="SUPFAM" id="SSF52374">
    <property type="entry name" value="Nucleotidylyl transferase"/>
    <property type="match status" value="1"/>
</dbReference>
<comment type="similarity">
    <text evidence="7">Belongs to the class-I aminoacyl-tRNA synthetase family.</text>
</comment>
<evidence type="ECO:0000256" key="1">
    <source>
        <dbReference type="ARBA" id="ARBA00012838"/>
    </source>
</evidence>
<dbReference type="InterPro" id="IPR009080">
    <property type="entry name" value="tRNAsynth_Ia_anticodon-bd"/>
</dbReference>
<dbReference type="Pfam" id="PF09334">
    <property type="entry name" value="tRNA-synt_1g"/>
    <property type="match status" value="1"/>
</dbReference>
<dbReference type="Gene3D" id="3.40.50.620">
    <property type="entry name" value="HUPs"/>
    <property type="match status" value="1"/>
</dbReference>
<evidence type="ECO:0000256" key="3">
    <source>
        <dbReference type="ARBA" id="ARBA00022741"/>
    </source>
</evidence>
<proteinExistence type="inferred from homology"/>
<evidence type="ECO:0000256" key="4">
    <source>
        <dbReference type="ARBA" id="ARBA00022840"/>
    </source>
</evidence>
<dbReference type="GO" id="GO:0017101">
    <property type="term" value="C:aminoacyl-tRNA synthetase multienzyme complex"/>
    <property type="evidence" value="ECO:0007669"/>
    <property type="project" value="TreeGrafter"/>
</dbReference>
<keyword evidence="6 7" id="KW-0030">Aminoacyl-tRNA synthetase</keyword>
<keyword evidence="11" id="KW-1185">Reference proteome</keyword>
<keyword evidence="2 7" id="KW-0436">Ligase</keyword>
<dbReference type="InterPro" id="IPR014729">
    <property type="entry name" value="Rossmann-like_a/b/a_fold"/>
</dbReference>
<gene>
    <name evidence="10" type="ORF">MKW94_014441</name>
</gene>
<dbReference type="GO" id="GO:0005524">
    <property type="term" value="F:ATP binding"/>
    <property type="evidence" value="ECO:0007669"/>
    <property type="project" value="UniProtKB-KW"/>
</dbReference>
<evidence type="ECO:0000256" key="2">
    <source>
        <dbReference type="ARBA" id="ARBA00022598"/>
    </source>
</evidence>
<feature type="transmembrane region" description="Helical" evidence="8">
    <location>
        <begin position="315"/>
        <end position="332"/>
    </location>
</feature>
<name>A0AA41S340_PAPNU</name>
<dbReference type="GO" id="GO:0005829">
    <property type="term" value="C:cytosol"/>
    <property type="evidence" value="ECO:0007669"/>
    <property type="project" value="TreeGrafter"/>
</dbReference>
<dbReference type="Proteomes" id="UP001177140">
    <property type="component" value="Unassembled WGS sequence"/>
</dbReference>
<evidence type="ECO:0000256" key="5">
    <source>
        <dbReference type="ARBA" id="ARBA00022917"/>
    </source>
</evidence>
<evidence type="ECO:0000313" key="11">
    <source>
        <dbReference type="Proteomes" id="UP001177140"/>
    </source>
</evidence>
<evidence type="ECO:0000259" key="9">
    <source>
        <dbReference type="Pfam" id="PF09334"/>
    </source>
</evidence>
<dbReference type="InterPro" id="IPR015413">
    <property type="entry name" value="Methionyl/Leucyl_tRNA_Synth"/>
</dbReference>
<dbReference type="GO" id="GO:0004825">
    <property type="term" value="F:methionine-tRNA ligase activity"/>
    <property type="evidence" value="ECO:0007669"/>
    <property type="project" value="UniProtKB-EC"/>
</dbReference>
<evidence type="ECO:0000256" key="6">
    <source>
        <dbReference type="ARBA" id="ARBA00023146"/>
    </source>
</evidence>
<evidence type="ECO:0000313" key="10">
    <source>
        <dbReference type="EMBL" id="MCL7029232.1"/>
    </source>
</evidence>
<feature type="transmembrane region" description="Helical" evidence="8">
    <location>
        <begin position="48"/>
        <end position="71"/>
    </location>
</feature>
<dbReference type="EMBL" id="JAJJMA010088147">
    <property type="protein sequence ID" value="MCL7029232.1"/>
    <property type="molecule type" value="Genomic_DNA"/>
</dbReference>
<dbReference type="PANTHER" id="PTHR45765:SF1">
    <property type="entry name" value="METHIONINE--TRNA LIGASE, CYTOPLASMIC"/>
    <property type="match status" value="1"/>
</dbReference>
<keyword evidence="8" id="KW-0812">Transmembrane</keyword>
<comment type="caution">
    <text evidence="10">The sequence shown here is derived from an EMBL/GenBank/DDBJ whole genome shotgun (WGS) entry which is preliminary data.</text>
</comment>
<keyword evidence="4 7" id="KW-0067">ATP-binding</keyword>
<dbReference type="SUPFAM" id="SSF47323">
    <property type="entry name" value="Anticodon-binding domain of a subclass of class I aminoacyl-tRNA synthetases"/>
    <property type="match status" value="1"/>
</dbReference>
<keyword evidence="5 7" id="KW-0648">Protein biosynthesis</keyword>
<keyword evidence="3 7" id="KW-0547">Nucleotide-binding</keyword>
<dbReference type="PANTHER" id="PTHR45765">
    <property type="entry name" value="METHIONINE--TRNA LIGASE"/>
    <property type="match status" value="1"/>
</dbReference>
<dbReference type="Gene3D" id="1.10.730.10">
    <property type="entry name" value="Isoleucyl-tRNA Synthetase, Domain 1"/>
    <property type="match status" value="1"/>
</dbReference>
<accession>A0AA41S340</accession>
<reference evidence="10" key="1">
    <citation type="submission" date="2022-03" db="EMBL/GenBank/DDBJ databases">
        <title>A functionally conserved STORR gene fusion in Papaver species that diverged 16.8 million years ago.</title>
        <authorList>
            <person name="Catania T."/>
        </authorList>
    </citation>
    <scope>NUCLEOTIDE SEQUENCE</scope>
    <source>
        <strain evidence="10">S-191538</strain>
    </source>
</reference>
<sequence>MEPECDSNYKCLAKRGPEIKVYTRDLKWGVPVPHEKYKEKVRPTYPSFLWVSFVYLFFCVWFDAPIGYVSITSCYTSDWEKWWKNPENVELYQFMGKDNVPFHIVMFPSTFLGTEENWTLMKTTSVTEYSNYEAGKFSKSKGIGVFGNDAKDTKIPSEVWRYYLLTNRSEDLQAKLNNELLANLGNFINRVLSFIAKPSGLGYGSVIPDAANAESHPLTKALAEKIAKNVEQYVEAMEKVKLKQGLKISMSISSEGNCYLQVNLIFSCILKNSAEFLLLFLSLLLNFHLGISFELSNLVAYTYNQPKQLWSVLHHQNYFFFCIRFIIAWLLFDRAVEWFQAKALGGWKNHQMLIELIRTGKAEEVLKPASDGKDIFRGKCVCSIDAIFRFKLWKVPNLFSVSVAIPYSRATLSKSTVVYLLAVTVKIHGCLSLRYIKEISEKLNMHLNVDSETPNRVGGIALFLCLQGLFL</sequence>
<keyword evidence="8" id="KW-0472">Membrane</keyword>
<dbReference type="GO" id="GO:0006431">
    <property type="term" value="P:methionyl-tRNA aminoacylation"/>
    <property type="evidence" value="ECO:0007669"/>
    <property type="project" value="InterPro"/>
</dbReference>
<evidence type="ECO:0000256" key="8">
    <source>
        <dbReference type="SAM" id="Phobius"/>
    </source>
</evidence>
<dbReference type="InterPro" id="IPR023458">
    <property type="entry name" value="Met-tRNA_ligase_1"/>
</dbReference>
<dbReference type="PRINTS" id="PR01041">
    <property type="entry name" value="TRNASYNTHMET"/>
</dbReference>
<feature type="domain" description="Methionyl/Leucyl tRNA synthetase" evidence="9">
    <location>
        <begin position="23"/>
        <end position="192"/>
    </location>
</feature>
<protein>
    <recommendedName>
        <fullName evidence="1">methionine--tRNA ligase</fullName>
        <ecNumber evidence="1">6.1.1.10</ecNumber>
    </recommendedName>
</protein>
<keyword evidence="8" id="KW-1133">Transmembrane helix</keyword>
<dbReference type="AlphaFoldDB" id="A0AA41S340"/>
<feature type="transmembrane region" description="Helical" evidence="8">
    <location>
        <begin position="276"/>
        <end position="295"/>
    </location>
</feature>
<dbReference type="EC" id="6.1.1.10" evidence="1"/>
<dbReference type="InterPro" id="IPR033911">
    <property type="entry name" value="MetRS_core"/>
</dbReference>
<evidence type="ECO:0000256" key="7">
    <source>
        <dbReference type="RuleBase" id="RU363039"/>
    </source>
</evidence>
<organism evidence="10 11">
    <name type="scientific">Papaver nudicaule</name>
    <name type="common">Iceland poppy</name>
    <dbReference type="NCBI Taxonomy" id="74823"/>
    <lineage>
        <taxon>Eukaryota</taxon>
        <taxon>Viridiplantae</taxon>
        <taxon>Streptophyta</taxon>
        <taxon>Embryophyta</taxon>
        <taxon>Tracheophyta</taxon>
        <taxon>Spermatophyta</taxon>
        <taxon>Magnoliopsida</taxon>
        <taxon>Ranunculales</taxon>
        <taxon>Papaveraceae</taxon>
        <taxon>Papaveroideae</taxon>
        <taxon>Papaver</taxon>
    </lineage>
</organism>